<protein>
    <recommendedName>
        <fullName evidence="3">CCHC-type domain-containing protein</fullName>
    </recommendedName>
</protein>
<keyword evidence="1" id="KW-0862">Zinc</keyword>
<comment type="caution">
    <text evidence="4">The sequence shown here is derived from an EMBL/GenBank/DDBJ whole genome shotgun (WGS) entry which is preliminary data.</text>
</comment>
<dbReference type="InterPro" id="IPR040256">
    <property type="entry name" value="At4g02000-like"/>
</dbReference>
<evidence type="ECO:0000256" key="1">
    <source>
        <dbReference type="PROSITE-ProRule" id="PRU00047"/>
    </source>
</evidence>
<dbReference type="PROSITE" id="PS50158">
    <property type="entry name" value="ZF_CCHC"/>
    <property type="match status" value="1"/>
</dbReference>
<dbReference type="InterPro" id="IPR001878">
    <property type="entry name" value="Znf_CCHC"/>
</dbReference>
<dbReference type="PANTHER" id="PTHR31286:SF173">
    <property type="entry name" value="DUF4283 DOMAIN-CONTAINING PROTEIN"/>
    <property type="match status" value="1"/>
</dbReference>
<sequence length="205" mass="22892">MIGTFDPGPDIPRNSRKQRRLDDIPLDGGDGARLMYSGGGEARLFASEEILEDGNIEIQDGDVTRLLIDGIISIEFSKRVQSLAKKSLDQTLVVMVWIRLPGLPVPLYKKSLIKEIGESIGLVAKLDYQTELGRRGRFSRMKISVDLSKPLISKIIVNGKIQLIEYELLPVICFHCGKYGHAKENCLDQCSDKLMVNSEMTQTVE</sequence>
<name>A0ABR2QPX5_9ROSI</name>
<proteinExistence type="predicted"/>
<keyword evidence="5" id="KW-1185">Reference proteome</keyword>
<organism evidence="4 5">
    <name type="scientific">Hibiscus sabdariffa</name>
    <name type="common">roselle</name>
    <dbReference type="NCBI Taxonomy" id="183260"/>
    <lineage>
        <taxon>Eukaryota</taxon>
        <taxon>Viridiplantae</taxon>
        <taxon>Streptophyta</taxon>
        <taxon>Embryophyta</taxon>
        <taxon>Tracheophyta</taxon>
        <taxon>Spermatophyta</taxon>
        <taxon>Magnoliopsida</taxon>
        <taxon>eudicotyledons</taxon>
        <taxon>Gunneridae</taxon>
        <taxon>Pentapetalae</taxon>
        <taxon>rosids</taxon>
        <taxon>malvids</taxon>
        <taxon>Malvales</taxon>
        <taxon>Malvaceae</taxon>
        <taxon>Malvoideae</taxon>
        <taxon>Hibiscus</taxon>
    </lineage>
</organism>
<evidence type="ECO:0000313" key="4">
    <source>
        <dbReference type="EMBL" id="KAK9002713.1"/>
    </source>
</evidence>
<feature type="region of interest" description="Disordered" evidence="2">
    <location>
        <begin position="1"/>
        <end position="26"/>
    </location>
</feature>
<accession>A0ABR2QPX5</accession>
<dbReference type="EMBL" id="JBBPBN010000034">
    <property type="protein sequence ID" value="KAK9002713.1"/>
    <property type="molecule type" value="Genomic_DNA"/>
</dbReference>
<reference evidence="4 5" key="1">
    <citation type="journal article" date="2024" name="G3 (Bethesda)">
        <title>Genome assembly of Hibiscus sabdariffa L. provides insights into metabolisms of medicinal natural products.</title>
        <authorList>
            <person name="Kim T."/>
        </authorList>
    </citation>
    <scope>NUCLEOTIDE SEQUENCE [LARGE SCALE GENOMIC DNA]</scope>
    <source>
        <strain evidence="4">TK-2024</strain>
        <tissue evidence="4">Old leaves</tissue>
    </source>
</reference>
<keyword evidence="1" id="KW-0479">Metal-binding</keyword>
<evidence type="ECO:0000259" key="3">
    <source>
        <dbReference type="PROSITE" id="PS50158"/>
    </source>
</evidence>
<evidence type="ECO:0000256" key="2">
    <source>
        <dbReference type="SAM" id="MobiDB-lite"/>
    </source>
</evidence>
<feature type="domain" description="CCHC-type" evidence="3">
    <location>
        <begin position="173"/>
        <end position="186"/>
    </location>
</feature>
<keyword evidence="1" id="KW-0863">Zinc-finger</keyword>
<gene>
    <name evidence="4" type="ORF">V6N11_060296</name>
</gene>
<dbReference type="PANTHER" id="PTHR31286">
    <property type="entry name" value="GLYCINE-RICH CELL WALL STRUCTURAL PROTEIN 1.8-LIKE"/>
    <property type="match status" value="1"/>
</dbReference>
<dbReference type="Proteomes" id="UP001396334">
    <property type="component" value="Unassembled WGS sequence"/>
</dbReference>
<evidence type="ECO:0000313" key="5">
    <source>
        <dbReference type="Proteomes" id="UP001396334"/>
    </source>
</evidence>